<gene>
    <name evidence="1" type="ORF">SAMN05443667_115132</name>
</gene>
<sequence>MTDDCVATYTGAVMEYGFGNTIISDALATRNRDLKGKTIPAE</sequence>
<dbReference type="AlphaFoldDB" id="A0A1H4FYR6"/>
<evidence type="ECO:0000313" key="1">
    <source>
        <dbReference type="EMBL" id="SEB02499.1"/>
    </source>
</evidence>
<proteinExistence type="predicted"/>
<dbReference type="EMBL" id="FNRD01000015">
    <property type="protein sequence ID" value="SEB02499.1"/>
    <property type="molecule type" value="Genomic_DNA"/>
</dbReference>
<keyword evidence="2" id="KW-1185">Reference proteome</keyword>
<evidence type="ECO:0000313" key="2">
    <source>
        <dbReference type="Proteomes" id="UP000198951"/>
    </source>
</evidence>
<reference evidence="2" key="1">
    <citation type="submission" date="2016-10" db="EMBL/GenBank/DDBJ databases">
        <authorList>
            <person name="Varghese N."/>
            <person name="Submissions S."/>
        </authorList>
    </citation>
    <scope>NUCLEOTIDE SEQUENCE [LARGE SCALE GENOMIC DNA]</scope>
    <source>
        <strain evidence="2">DSM 22376</strain>
    </source>
</reference>
<dbReference type="Proteomes" id="UP000198951">
    <property type="component" value="Unassembled WGS sequence"/>
</dbReference>
<organism evidence="1 2">
    <name type="scientific">Flavobacterium gillisiae</name>
    <dbReference type="NCBI Taxonomy" id="150146"/>
    <lineage>
        <taxon>Bacteria</taxon>
        <taxon>Pseudomonadati</taxon>
        <taxon>Bacteroidota</taxon>
        <taxon>Flavobacteriia</taxon>
        <taxon>Flavobacteriales</taxon>
        <taxon>Flavobacteriaceae</taxon>
        <taxon>Flavobacterium</taxon>
    </lineage>
</organism>
<accession>A0A1H4FYR6</accession>
<protein>
    <submittedName>
        <fullName evidence="1">Uncharacterized protein</fullName>
    </submittedName>
</protein>
<name>A0A1H4FYR6_9FLAO</name>